<dbReference type="PROSITE" id="PS50030">
    <property type="entry name" value="UBA"/>
    <property type="match status" value="1"/>
</dbReference>
<dbReference type="SMART" id="SM00213">
    <property type="entry name" value="UBQ"/>
    <property type="match status" value="1"/>
</dbReference>
<reference evidence="5" key="1">
    <citation type="submission" date="2019-04" db="EMBL/GenBank/DDBJ databases">
        <authorList>
            <person name="Alioto T."/>
            <person name="Alioto T."/>
        </authorList>
    </citation>
    <scope>NUCLEOTIDE SEQUENCE [LARGE SCALE GENOMIC DNA]</scope>
</reference>
<dbReference type="AlphaFoldDB" id="A0A5E4D950"/>
<feature type="region of interest" description="Disordered" evidence="2">
    <location>
        <begin position="266"/>
        <end position="300"/>
    </location>
</feature>
<dbReference type="FunFam" id="3.10.20.90:FF:000095">
    <property type="entry name" value="Ubiquilin 4"/>
    <property type="match status" value="1"/>
</dbReference>
<dbReference type="PROSITE" id="PS50053">
    <property type="entry name" value="UBIQUITIN_2"/>
    <property type="match status" value="1"/>
</dbReference>
<dbReference type="PANTHER" id="PTHR10677">
    <property type="entry name" value="UBIQUILIN"/>
    <property type="match status" value="1"/>
</dbReference>
<gene>
    <name evidence="5" type="ORF">MONAX_5E029972</name>
</gene>
<dbReference type="Pfam" id="PF00240">
    <property type="entry name" value="ubiquitin"/>
    <property type="match status" value="1"/>
</dbReference>
<dbReference type="Gene3D" id="3.10.20.90">
    <property type="entry name" value="Phosphatidylinositol 3-kinase Catalytic Subunit, Chain A, domain 1"/>
    <property type="match status" value="1"/>
</dbReference>
<dbReference type="Proteomes" id="UP000335636">
    <property type="component" value="Unassembled WGS sequence"/>
</dbReference>
<dbReference type="Gene3D" id="1.10.8.10">
    <property type="entry name" value="DNA helicase RuvA subunit, C-terminal domain"/>
    <property type="match status" value="1"/>
</dbReference>
<feature type="region of interest" description="Disordered" evidence="2">
    <location>
        <begin position="314"/>
        <end position="354"/>
    </location>
</feature>
<name>A0A5E4D950_MARMO</name>
<evidence type="ECO:0000256" key="1">
    <source>
        <dbReference type="ARBA" id="ARBA00074668"/>
    </source>
</evidence>
<dbReference type="GO" id="GO:0031593">
    <property type="term" value="F:polyubiquitin modification-dependent protein binding"/>
    <property type="evidence" value="ECO:0007669"/>
    <property type="project" value="TreeGrafter"/>
</dbReference>
<evidence type="ECO:0000259" key="4">
    <source>
        <dbReference type="PROSITE" id="PS50053"/>
    </source>
</evidence>
<dbReference type="InterPro" id="IPR000626">
    <property type="entry name" value="Ubiquitin-like_dom"/>
</dbReference>
<feature type="domain" description="Ubiquitin-like" evidence="4">
    <location>
        <begin position="24"/>
        <end position="96"/>
    </location>
</feature>
<evidence type="ECO:0000313" key="5">
    <source>
        <dbReference type="EMBL" id="VTJ89702.1"/>
    </source>
</evidence>
<dbReference type="EMBL" id="CABDUW010003729">
    <property type="protein sequence ID" value="VTJ89702.1"/>
    <property type="molecule type" value="Genomic_DNA"/>
</dbReference>
<accession>A0A5E4D950</accession>
<evidence type="ECO:0000256" key="2">
    <source>
        <dbReference type="SAM" id="MobiDB-lite"/>
    </source>
</evidence>
<evidence type="ECO:0000313" key="6">
    <source>
        <dbReference type="Proteomes" id="UP000335636"/>
    </source>
</evidence>
<organism evidence="5 6">
    <name type="scientific">Marmota monax</name>
    <name type="common">Woodchuck</name>
    <dbReference type="NCBI Taxonomy" id="9995"/>
    <lineage>
        <taxon>Eukaryota</taxon>
        <taxon>Metazoa</taxon>
        <taxon>Chordata</taxon>
        <taxon>Craniata</taxon>
        <taxon>Vertebrata</taxon>
        <taxon>Euteleostomi</taxon>
        <taxon>Mammalia</taxon>
        <taxon>Eutheria</taxon>
        <taxon>Euarchontoglires</taxon>
        <taxon>Glires</taxon>
        <taxon>Rodentia</taxon>
        <taxon>Sciuromorpha</taxon>
        <taxon>Sciuridae</taxon>
        <taxon>Xerinae</taxon>
        <taxon>Marmotini</taxon>
        <taxon>Marmota</taxon>
    </lineage>
</organism>
<keyword evidence="6" id="KW-1185">Reference proteome</keyword>
<comment type="caution">
    <text evidence="5">The sequence shown here is derived from an EMBL/GenBank/DDBJ whole genome shotgun (WGS) entry which is preliminary data.</text>
</comment>
<dbReference type="FunFam" id="1.10.8.10:FF:000077">
    <property type="entry name" value="Ubiquilin like"/>
    <property type="match status" value="1"/>
</dbReference>
<dbReference type="InterPro" id="IPR009060">
    <property type="entry name" value="UBA-like_sf"/>
</dbReference>
<dbReference type="InterPro" id="IPR015940">
    <property type="entry name" value="UBA"/>
</dbReference>
<dbReference type="SUPFAM" id="SSF46934">
    <property type="entry name" value="UBA-like"/>
    <property type="match status" value="1"/>
</dbReference>
<dbReference type="CDD" id="cd14399">
    <property type="entry name" value="UBA_PLICs"/>
    <property type="match status" value="1"/>
</dbReference>
<evidence type="ECO:0000259" key="3">
    <source>
        <dbReference type="PROSITE" id="PS50030"/>
    </source>
</evidence>
<feature type="compositionally biased region" description="Polar residues" evidence="2">
    <location>
        <begin position="332"/>
        <end position="354"/>
    </location>
</feature>
<proteinExistence type="predicted"/>
<protein>
    <recommendedName>
        <fullName evidence="1">Ubiquilin-like protein</fullName>
    </recommendedName>
</protein>
<feature type="region of interest" description="Disordered" evidence="2">
    <location>
        <begin position="176"/>
        <end position="197"/>
    </location>
</feature>
<dbReference type="GO" id="GO:0006511">
    <property type="term" value="P:ubiquitin-dependent protein catabolic process"/>
    <property type="evidence" value="ECO:0007669"/>
    <property type="project" value="TreeGrafter"/>
</dbReference>
<dbReference type="GO" id="GO:0005829">
    <property type="term" value="C:cytosol"/>
    <property type="evidence" value="ECO:0007669"/>
    <property type="project" value="TreeGrafter"/>
</dbReference>
<dbReference type="SUPFAM" id="SSF54236">
    <property type="entry name" value="Ubiquitin-like"/>
    <property type="match status" value="1"/>
</dbReference>
<dbReference type="InterPro" id="IPR015496">
    <property type="entry name" value="Ubiquilin"/>
</dbReference>
<feature type="domain" description="UBA" evidence="3">
    <location>
        <begin position="479"/>
        <end position="519"/>
    </location>
</feature>
<dbReference type="InterPro" id="IPR029071">
    <property type="entry name" value="Ubiquitin-like_domsf"/>
</dbReference>
<dbReference type="CDD" id="cd01808">
    <property type="entry name" value="Ubl_PLICs"/>
    <property type="match status" value="1"/>
</dbReference>
<dbReference type="PANTHER" id="PTHR10677:SF10">
    <property type="entry name" value="UBIQUILIN 5"/>
    <property type="match status" value="1"/>
</dbReference>
<feature type="compositionally biased region" description="Basic and acidic residues" evidence="2">
    <location>
        <begin position="271"/>
        <end position="280"/>
    </location>
</feature>
<sequence>MARARKEAGDSQLVSGREPSSRIIRVSVKTPRDCQEFLLAEDSSVRHFKKQIAERRHCDIDRLVLIFTGKILRDQDILSQRGILDGTTVHLVVRTRLKGLAIPGAMPGTTGHSTHRSEPLASEGASMLTRLGRLARSSPDLADFFSQLTQLLMTAPESVVQFLEDPLIQGLDNEKQANHVPGNHVPGNHVPESSRPVQKHDPALKTLETLQKRAQQQELLEAGKQRLETLKAVPGGDNAMHPICSDLQQLMLSTLALLVVSKGHISGSESCKGETNDHGNSDTPTTIPTASVPARPLEQEVSTGVVTQVRGMASNQASSGHRTGIPDIHSGQEPSSQDSQQSIEKNSLPNQLRPSPSILRGLLYALQQNPSLLHQMTTGSPMHHQIPILSILTNPRALQALIQIEQGLQILSREVPVLGPFLRDPARPHGARGVAENRGHRENSVQPTLAVLQFLHELVHACSQSTQSSLSSYLVTEGRYHQELEQLKALGFANHDANLQALMATDGDIYAAIERLLGMP</sequence>
<dbReference type="SMART" id="SM00165">
    <property type="entry name" value="UBA"/>
    <property type="match status" value="1"/>
</dbReference>